<dbReference type="AlphaFoldDB" id="A0AAV7VSR0"/>
<keyword evidence="2" id="KW-1185">Reference proteome</keyword>
<evidence type="ECO:0000313" key="2">
    <source>
        <dbReference type="Proteomes" id="UP001066276"/>
    </source>
</evidence>
<reference evidence="1" key="1">
    <citation type="journal article" date="2022" name="bioRxiv">
        <title>Sequencing and chromosome-scale assembly of the giantPleurodeles waltlgenome.</title>
        <authorList>
            <person name="Brown T."/>
            <person name="Elewa A."/>
            <person name="Iarovenko S."/>
            <person name="Subramanian E."/>
            <person name="Araus A.J."/>
            <person name="Petzold A."/>
            <person name="Susuki M."/>
            <person name="Suzuki K.-i.T."/>
            <person name="Hayashi T."/>
            <person name="Toyoda A."/>
            <person name="Oliveira C."/>
            <person name="Osipova E."/>
            <person name="Leigh N.D."/>
            <person name="Simon A."/>
            <person name="Yun M.H."/>
        </authorList>
    </citation>
    <scope>NUCLEOTIDE SEQUENCE</scope>
    <source>
        <strain evidence="1">20211129_DDA</strain>
        <tissue evidence="1">Liver</tissue>
    </source>
</reference>
<gene>
    <name evidence="1" type="ORF">NDU88_008121</name>
</gene>
<sequence length="124" mass="13844">MSRPTTGKQVVQRLSQRVYNKLVMTHRKGKRIPQREVAALPMDAREPTAESLVAPNVLNASHMLILSLFWATGKEAAPIPNANEALDRKMLDESLSGRLTGSSWVIQIISKIKSLPKTMIELRN</sequence>
<accession>A0AAV7VSR0</accession>
<organism evidence="1 2">
    <name type="scientific">Pleurodeles waltl</name>
    <name type="common">Iberian ribbed newt</name>
    <dbReference type="NCBI Taxonomy" id="8319"/>
    <lineage>
        <taxon>Eukaryota</taxon>
        <taxon>Metazoa</taxon>
        <taxon>Chordata</taxon>
        <taxon>Craniata</taxon>
        <taxon>Vertebrata</taxon>
        <taxon>Euteleostomi</taxon>
        <taxon>Amphibia</taxon>
        <taxon>Batrachia</taxon>
        <taxon>Caudata</taxon>
        <taxon>Salamandroidea</taxon>
        <taxon>Salamandridae</taxon>
        <taxon>Pleurodelinae</taxon>
        <taxon>Pleurodeles</taxon>
    </lineage>
</organism>
<comment type="caution">
    <text evidence="1">The sequence shown here is derived from an EMBL/GenBank/DDBJ whole genome shotgun (WGS) entry which is preliminary data.</text>
</comment>
<dbReference type="EMBL" id="JANPWB010000003">
    <property type="protein sequence ID" value="KAJ1204343.1"/>
    <property type="molecule type" value="Genomic_DNA"/>
</dbReference>
<protein>
    <submittedName>
        <fullName evidence="1">Uncharacterized protein</fullName>
    </submittedName>
</protein>
<proteinExistence type="predicted"/>
<dbReference type="Proteomes" id="UP001066276">
    <property type="component" value="Chromosome 2_1"/>
</dbReference>
<evidence type="ECO:0000313" key="1">
    <source>
        <dbReference type="EMBL" id="KAJ1204343.1"/>
    </source>
</evidence>
<name>A0AAV7VSR0_PLEWA</name>